<dbReference type="InterPro" id="IPR001441">
    <property type="entry name" value="UPP_synth-like"/>
</dbReference>
<dbReference type="HAMAP" id="MF_01139">
    <property type="entry name" value="ISPT"/>
    <property type="match status" value="1"/>
</dbReference>
<dbReference type="PANTHER" id="PTHR10291">
    <property type="entry name" value="DEHYDRODOLICHYL DIPHOSPHATE SYNTHASE FAMILY MEMBER"/>
    <property type="match status" value="1"/>
</dbReference>
<evidence type="ECO:0000256" key="2">
    <source>
        <dbReference type="HAMAP-Rule" id="MF_01139"/>
    </source>
</evidence>
<feature type="binding site" evidence="2">
    <location>
        <position position="27"/>
    </location>
    <ligand>
        <name>substrate</name>
    </ligand>
</feature>
<dbReference type="PROSITE" id="PS01066">
    <property type="entry name" value="UPP_SYNTHASE"/>
    <property type="match status" value="1"/>
</dbReference>
<protein>
    <recommendedName>
        <fullName evidence="2">Isoprenyl transferase</fullName>
        <ecNumber evidence="2">2.5.1.-</ecNumber>
    </recommendedName>
</protein>
<feature type="binding site" evidence="2">
    <location>
        <position position="178"/>
    </location>
    <ligand>
        <name>substrate</name>
    </ligand>
</feature>
<comment type="caution">
    <text evidence="3">The sequence shown here is derived from an EMBL/GenBank/DDBJ whole genome shotgun (WGS) entry which is preliminary data.</text>
</comment>
<feature type="binding site" evidence="2">
    <location>
        <position position="14"/>
    </location>
    <ligand>
        <name>Mg(2+)</name>
        <dbReference type="ChEBI" id="CHEBI:18420"/>
    </ligand>
</feature>
<feature type="binding site" evidence="2">
    <location>
        <position position="31"/>
    </location>
    <ligand>
        <name>substrate</name>
    </ligand>
</feature>
<feature type="active site" evidence="2">
    <location>
        <position position="14"/>
    </location>
</feature>
<name>A0A5D0MCE2_9BACT</name>
<gene>
    <name evidence="3" type="ORF">FXF47_08145</name>
</gene>
<evidence type="ECO:0000256" key="1">
    <source>
        <dbReference type="ARBA" id="ARBA00022679"/>
    </source>
</evidence>
<feature type="binding site" evidence="2">
    <location>
        <position position="19"/>
    </location>
    <ligand>
        <name>substrate</name>
    </ligand>
</feature>
<reference evidence="3" key="1">
    <citation type="submission" date="2019-08" db="EMBL/GenBank/DDBJ databases">
        <title>Genomic characterization of a novel candidate phylum (ARYD3) from a high temperature, high salinity tertiary oil reservoir in north central Oklahoma, USA.</title>
        <authorList>
            <person name="Youssef N.H."/>
            <person name="Yadav A."/>
            <person name="Elshahed M.S."/>
        </authorList>
    </citation>
    <scope>NUCLEOTIDE SEQUENCE [LARGE SCALE GENOMIC DNA]</scope>
    <source>
        <strain evidence="3">ARYD3</strain>
    </source>
</reference>
<keyword evidence="1 2" id="KW-0808">Transferase</keyword>
<dbReference type="NCBIfam" id="NF011405">
    <property type="entry name" value="PRK14830.1"/>
    <property type="match status" value="1"/>
</dbReference>
<accession>A0A5D0MCE2</accession>
<dbReference type="GO" id="GO:0000287">
    <property type="term" value="F:magnesium ion binding"/>
    <property type="evidence" value="ECO:0007669"/>
    <property type="project" value="UniProtKB-UniRule"/>
</dbReference>
<dbReference type="InterPro" id="IPR036424">
    <property type="entry name" value="UPP_synth-like_sf"/>
</dbReference>
<comment type="cofactor">
    <cofactor evidence="2">
        <name>Mg(2+)</name>
        <dbReference type="ChEBI" id="CHEBI:18420"/>
    </cofactor>
    <text evidence="2">Binds 2 magnesium ions per subunit.</text>
</comment>
<comment type="similarity">
    <text evidence="2">Belongs to the UPP synthase family.</text>
</comment>
<evidence type="ECO:0000313" key="3">
    <source>
        <dbReference type="EMBL" id="TYB30656.1"/>
    </source>
</evidence>
<dbReference type="AlphaFoldDB" id="A0A5D0MCE2"/>
<dbReference type="Gene3D" id="3.40.1180.10">
    <property type="entry name" value="Decaprenyl diphosphate synthase-like"/>
    <property type="match status" value="1"/>
</dbReference>
<organism evidence="3 4">
    <name type="scientific">Candidatus Mcinerneyibacterium aminivorans</name>
    <dbReference type="NCBI Taxonomy" id="2703815"/>
    <lineage>
        <taxon>Bacteria</taxon>
        <taxon>Candidatus Macinerneyibacteriota</taxon>
        <taxon>Candidatus Mcinerneyibacteria</taxon>
        <taxon>Candidatus Mcinerneyibacteriales</taxon>
        <taxon>Candidatus Mcinerneyibacteriaceae</taxon>
        <taxon>Candidatus Mcinerneyibacterium</taxon>
    </lineage>
</organism>
<evidence type="ECO:0000313" key="4">
    <source>
        <dbReference type="Proteomes" id="UP000324143"/>
    </source>
</evidence>
<dbReference type="SUPFAM" id="SSF64005">
    <property type="entry name" value="Undecaprenyl diphosphate synthase"/>
    <property type="match status" value="1"/>
</dbReference>
<keyword evidence="2" id="KW-0479">Metal-binding</keyword>
<feature type="binding site" evidence="2">
    <location>
        <begin position="59"/>
        <end position="61"/>
    </location>
    <ligand>
        <name>substrate</name>
    </ligand>
</feature>
<feature type="binding site" evidence="2">
    <location>
        <position position="63"/>
    </location>
    <ligand>
        <name>substrate</name>
    </ligand>
</feature>
<dbReference type="NCBIfam" id="TIGR00055">
    <property type="entry name" value="uppS"/>
    <property type="match status" value="1"/>
</dbReference>
<dbReference type="CDD" id="cd00475">
    <property type="entry name" value="Cis_IPPS"/>
    <property type="match status" value="1"/>
</dbReference>
<dbReference type="Pfam" id="PF01255">
    <property type="entry name" value="Prenyltransf"/>
    <property type="match status" value="1"/>
</dbReference>
<dbReference type="FunFam" id="3.40.1180.10:FF:000001">
    <property type="entry name" value="(2E,6E)-farnesyl-diphosphate-specific ditrans,polycis-undecaprenyl-diphosphate synthase"/>
    <property type="match status" value="1"/>
</dbReference>
<comment type="function">
    <text evidence="2">Catalyzes the condensation of isopentenyl diphosphate (IPP) with allylic pyrophosphates generating different type of terpenoids.</text>
</comment>
<feature type="binding site" evidence="2">
    <location>
        <position position="197"/>
    </location>
    <ligand>
        <name>Mg(2+)</name>
        <dbReference type="ChEBI" id="CHEBI:18420"/>
    </ligand>
</feature>
<dbReference type="EMBL" id="VSIX01000091">
    <property type="protein sequence ID" value="TYB30656.1"/>
    <property type="molecule type" value="Genomic_DNA"/>
</dbReference>
<dbReference type="GO" id="GO:0016094">
    <property type="term" value="P:polyprenol biosynthetic process"/>
    <property type="evidence" value="ECO:0007669"/>
    <property type="project" value="TreeGrafter"/>
</dbReference>
<feature type="binding site" evidence="2">
    <location>
        <position position="65"/>
    </location>
    <ligand>
        <name>substrate</name>
    </ligand>
</feature>
<dbReference type="PANTHER" id="PTHR10291:SF0">
    <property type="entry name" value="DEHYDRODOLICHYL DIPHOSPHATE SYNTHASE 2"/>
    <property type="match status" value="1"/>
</dbReference>
<sequence>MSSSYPEHIAIIMDGNGRWAKQRNLSRSKGHKEGVKTTKKIIEYSAKIDIKYLTLYAFSAENWKRPRREVSFLMNLFNSTIDRELDDLIEKNVKVKFIGRREGLGGSIRRRIENAEKKTKDGKKLVLTVALNYGGRKEIVDAVKNLIKDEISAEQIDEETFSKYLYTSGTPDPDLVIRTSGEYRISNYLLWQIAYSELYITDVLWPDFDEKELDRAIKDYKSRNRRFGSIN</sequence>
<dbReference type="InterPro" id="IPR018520">
    <property type="entry name" value="UPP_synth-like_CS"/>
</dbReference>
<feature type="binding site" evidence="2">
    <location>
        <begin position="15"/>
        <end position="18"/>
    </location>
    <ligand>
        <name>substrate</name>
    </ligand>
</feature>
<dbReference type="GO" id="GO:0045547">
    <property type="term" value="F:ditrans,polycis-polyprenyl diphosphate synthase [(2E,6E)-farnesyl diphosphate specific] activity"/>
    <property type="evidence" value="ECO:0007669"/>
    <property type="project" value="TreeGrafter"/>
</dbReference>
<keyword evidence="2" id="KW-0460">Magnesium</keyword>
<dbReference type="EC" id="2.5.1.-" evidence="2"/>
<dbReference type="Proteomes" id="UP000324143">
    <property type="component" value="Unassembled WGS sequence"/>
</dbReference>
<comment type="subunit">
    <text evidence="2">Homodimer.</text>
</comment>
<proteinExistence type="inferred from homology"/>
<keyword evidence="4" id="KW-1185">Reference proteome</keyword>
<feature type="binding site" evidence="2">
    <location>
        <begin position="184"/>
        <end position="186"/>
    </location>
    <ligand>
        <name>substrate</name>
    </ligand>
</feature>
<feature type="active site" description="Proton acceptor" evidence="2">
    <location>
        <position position="62"/>
    </location>
</feature>